<feature type="compositionally biased region" description="Polar residues" evidence="1">
    <location>
        <begin position="213"/>
        <end position="233"/>
    </location>
</feature>
<gene>
    <name evidence="3" type="ORF">MVEN_00474800</name>
</gene>
<dbReference type="Proteomes" id="UP000620124">
    <property type="component" value="Unassembled WGS sequence"/>
</dbReference>
<evidence type="ECO:0000313" key="3">
    <source>
        <dbReference type="EMBL" id="KAF7365989.1"/>
    </source>
</evidence>
<evidence type="ECO:0000256" key="1">
    <source>
        <dbReference type="SAM" id="MobiDB-lite"/>
    </source>
</evidence>
<feature type="region of interest" description="Disordered" evidence="1">
    <location>
        <begin position="193"/>
        <end position="254"/>
    </location>
</feature>
<feature type="signal peptide" evidence="2">
    <location>
        <begin position="1"/>
        <end position="21"/>
    </location>
</feature>
<dbReference type="AlphaFoldDB" id="A0A8H6YWH7"/>
<feature type="compositionally biased region" description="Low complexity" evidence="1">
    <location>
        <begin position="395"/>
        <end position="423"/>
    </location>
</feature>
<protein>
    <submittedName>
        <fullName evidence="3">Uncharacterized protein</fullName>
    </submittedName>
</protein>
<feature type="chain" id="PRO_5034047491" evidence="2">
    <location>
        <begin position="22"/>
        <end position="774"/>
    </location>
</feature>
<dbReference type="OrthoDB" id="2937192at2759"/>
<name>A0A8H6YWH7_9AGAR</name>
<feature type="region of interest" description="Disordered" evidence="1">
    <location>
        <begin position="386"/>
        <end position="426"/>
    </location>
</feature>
<dbReference type="EMBL" id="JACAZI010000003">
    <property type="protein sequence ID" value="KAF7365989.1"/>
    <property type="molecule type" value="Genomic_DNA"/>
</dbReference>
<feature type="compositionally biased region" description="Polar residues" evidence="1">
    <location>
        <begin position="297"/>
        <end position="331"/>
    </location>
</feature>
<sequence>MRVGFIIPILISSTVVLPGQAAVQNVTLAAGNSSNITLAGPGWSGPGGWQGLQDENTPCNASTDPLIKDGKATANQGTWASVLFHGTAVYFVGWNNSRNGVYQPYVDGVPDSQVTAYIPADMPWVCNVVQFKRTGLTNAQHNLTIALLPNDPGNIQIPGLSVNGFIITTDDDPVLSVTSTDIDGSIITTARSSASLPTTTPAASSTPQASSDLGPTNFSADESGPPSNTTDVSQIPPTSTAGSSSPSTTTDSSLIPLTLIATTTTSTFPTTAADSHTNERLVPSSTSTDISPVPLTSIATTSTFPTSADNSVSPAAVQVGSSTNNSSVPQLTTTESTTSRTFPTTAANSSVSPAAVQAASSTNDSFVPPSTTTDVSSVVSTVIMKSSAAPHTKPTSRSSVSAASTAVQPTNSTSDDSVPPSTTASRGAVLSTSAGANSIFPLATTVATTDSDDTRGPHANTGLIIGSAISAIIGLLGIATLGNLASQVIQAKKASKPGANAKKSHEFIFVFPPYLPRPKKEKIKSHQITLTLVPVDIEDDHTYQEVVWQRFNIDDGSSEFSAKFNYDRGFGTANIKSGRDEINGVSFCDRPLAIGHAKPGRIIPLKGSTWANALQFIIRKYTRIIARNDNEVPLRVVIGTYNCAGNDPEAAVEGNVEDAEEGDYLVASQSAERVEFQSFVVMDDPIHYAETLSVSFDLTLHAYKTHGVEVGQILSPSYLRDKAVPLLEEGVRISKLPRIATWGIISNGSGIELRREPTARRKTKTALSWGQIFR</sequence>
<reference evidence="3" key="1">
    <citation type="submission" date="2020-05" db="EMBL/GenBank/DDBJ databases">
        <title>Mycena genomes resolve the evolution of fungal bioluminescence.</title>
        <authorList>
            <person name="Tsai I.J."/>
        </authorList>
    </citation>
    <scope>NUCLEOTIDE SEQUENCE</scope>
    <source>
        <strain evidence="3">CCC161011</strain>
    </source>
</reference>
<accession>A0A8H6YWH7</accession>
<keyword evidence="2" id="KW-0732">Signal</keyword>
<feature type="compositionally biased region" description="Low complexity" evidence="1">
    <location>
        <begin position="193"/>
        <end position="211"/>
    </location>
</feature>
<feature type="region of interest" description="Disordered" evidence="1">
    <location>
        <begin position="268"/>
        <end position="373"/>
    </location>
</feature>
<keyword evidence="4" id="KW-1185">Reference proteome</keyword>
<organism evidence="3 4">
    <name type="scientific">Mycena venus</name>
    <dbReference type="NCBI Taxonomy" id="2733690"/>
    <lineage>
        <taxon>Eukaryota</taxon>
        <taxon>Fungi</taxon>
        <taxon>Dikarya</taxon>
        <taxon>Basidiomycota</taxon>
        <taxon>Agaricomycotina</taxon>
        <taxon>Agaricomycetes</taxon>
        <taxon>Agaricomycetidae</taxon>
        <taxon>Agaricales</taxon>
        <taxon>Marasmiineae</taxon>
        <taxon>Mycenaceae</taxon>
        <taxon>Mycena</taxon>
    </lineage>
</organism>
<proteinExistence type="predicted"/>
<evidence type="ECO:0000256" key="2">
    <source>
        <dbReference type="SAM" id="SignalP"/>
    </source>
</evidence>
<feature type="compositionally biased region" description="Low complexity" evidence="1">
    <location>
        <begin position="235"/>
        <end position="254"/>
    </location>
</feature>
<comment type="caution">
    <text evidence="3">The sequence shown here is derived from an EMBL/GenBank/DDBJ whole genome shotgun (WGS) entry which is preliminary data.</text>
</comment>
<evidence type="ECO:0000313" key="4">
    <source>
        <dbReference type="Proteomes" id="UP000620124"/>
    </source>
</evidence>
<dbReference type="Gene3D" id="2.60.120.260">
    <property type="entry name" value="Galactose-binding domain-like"/>
    <property type="match status" value="1"/>
</dbReference>
<feature type="compositionally biased region" description="Low complexity" evidence="1">
    <location>
        <begin position="332"/>
        <end position="361"/>
    </location>
</feature>